<dbReference type="OrthoDB" id="420988at2759"/>
<sequence>MHPEASVNVAYLACVLRMLRKDRHEPIFSLDPKDPHDLGGPFLVKRFHPAWLAGTVVGEVLFQADYALKQLCFGDKALAQLGLPSAFDDFSLGSSACAEERASRQWFKVRKASILVSADGVLVPQVQLGVETRRLTRCSTGYTDAAYTDPNDPMVQQAAAVSERFSEIAAQLPVAAELLGLARATVLAMHLLSRGCCPNDSVLERYSMPSLPEGKCCQIPTLTKERRSSSVSDQGLDGQIVVTSQSRSMRGGVDLTVSDHKVPIKSLAAKLLEPHSRPVPLPLFVLPSAARAA</sequence>
<evidence type="ECO:0000313" key="2">
    <source>
        <dbReference type="Proteomes" id="UP000654075"/>
    </source>
</evidence>
<comment type="caution">
    <text evidence="1">The sequence shown here is derived from an EMBL/GenBank/DDBJ whole genome shotgun (WGS) entry which is preliminary data.</text>
</comment>
<protein>
    <submittedName>
        <fullName evidence="1">Uncharacterized protein</fullName>
    </submittedName>
</protein>
<dbReference type="Proteomes" id="UP000654075">
    <property type="component" value="Unassembled WGS sequence"/>
</dbReference>
<proteinExistence type="predicted"/>
<reference evidence="1" key="1">
    <citation type="submission" date="2021-02" db="EMBL/GenBank/DDBJ databases">
        <authorList>
            <person name="Dougan E. K."/>
            <person name="Rhodes N."/>
            <person name="Thang M."/>
            <person name="Chan C."/>
        </authorList>
    </citation>
    <scope>NUCLEOTIDE SEQUENCE</scope>
</reference>
<organism evidence="1 2">
    <name type="scientific">Polarella glacialis</name>
    <name type="common">Dinoflagellate</name>
    <dbReference type="NCBI Taxonomy" id="89957"/>
    <lineage>
        <taxon>Eukaryota</taxon>
        <taxon>Sar</taxon>
        <taxon>Alveolata</taxon>
        <taxon>Dinophyceae</taxon>
        <taxon>Suessiales</taxon>
        <taxon>Suessiaceae</taxon>
        <taxon>Polarella</taxon>
    </lineage>
</organism>
<accession>A0A813FL21</accession>
<dbReference type="EMBL" id="CAJNNV010024901">
    <property type="protein sequence ID" value="CAE8611075.1"/>
    <property type="molecule type" value="Genomic_DNA"/>
</dbReference>
<evidence type="ECO:0000313" key="1">
    <source>
        <dbReference type="EMBL" id="CAE8611075.1"/>
    </source>
</evidence>
<name>A0A813FL21_POLGL</name>
<keyword evidence="2" id="KW-1185">Reference proteome</keyword>
<dbReference type="AlphaFoldDB" id="A0A813FL21"/>
<gene>
    <name evidence="1" type="ORF">PGLA1383_LOCUS28885</name>
</gene>